<dbReference type="InterPro" id="IPR050568">
    <property type="entry name" value="Transcr_DNA_Rep_Reg"/>
</dbReference>
<gene>
    <name evidence="9" type="ORF">Plil01_001360400</name>
</gene>
<dbReference type="Proteomes" id="UP001165083">
    <property type="component" value="Unassembled WGS sequence"/>
</dbReference>
<dbReference type="GO" id="GO:0000978">
    <property type="term" value="F:RNA polymerase II cis-regulatory region sequence-specific DNA binding"/>
    <property type="evidence" value="ECO:0007669"/>
    <property type="project" value="TreeGrafter"/>
</dbReference>
<dbReference type="FunFam" id="1.10.20.10:FF:000006">
    <property type="entry name" value="Nuclear transcription factor Y subunit gamma"/>
    <property type="match status" value="1"/>
</dbReference>
<evidence type="ECO:0000313" key="9">
    <source>
        <dbReference type="EMBL" id="GMF31815.1"/>
    </source>
</evidence>
<dbReference type="EMBL" id="BSXW01000936">
    <property type="protein sequence ID" value="GMF31815.1"/>
    <property type="molecule type" value="Genomic_DNA"/>
</dbReference>
<feature type="region of interest" description="Disordered" evidence="7">
    <location>
        <begin position="360"/>
        <end position="420"/>
    </location>
</feature>
<keyword evidence="3" id="KW-0238">DNA-binding</keyword>
<feature type="compositionally biased region" description="Basic and acidic residues" evidence="7">
    <location>
        <begin position="265"/>
        <end position="289"/>
    </location>
</feature>
<dbReference type="PANTHER" id="PTHR10252">
    <property type="entry name" value="HISTONE-LIKE TRANSCRIPTION FACTOR CCAAT-RELATED"/>
    <property type="match status" value="1"/>
</dbReference>
<dbReference type="Pfam" id="PF00808">
    <property type="entry name" value="CBFD_NFYB_HMF"/>
    <property type="match status" value="1"/>
</dbReference>
<evidence type="ECO:0000256" key="5">
    <source>
        <dbReference type="ARBA" id="ARBA00023242"/>
    </source>
</evidence>
<proteinExistence type="inferred from homology"/>
<evidence type="ECO:0000259" key="8">
    <source>
        <dbReference type="Pfam" id="PF00808"/>
    </source>
</evidence>
<feature type="compositionally biased region" description="Basic residues" evidence="7">
    <location>
        <begin position="372"/>
        <end position="386"/>
    </location>
</feature>
<evidence type="ECO:0000256" key="2">
    <source>
        <dbReference type="ARBA" id="ARBA00023015"/>
    </source>
</evidence>
<dbReference type="InterPro" id="IPR009072">
    <property type="entry name" value="Histone-fold"/>
</dbReference>
<feature type="region of interest" description="Disordered" evidence="7">
    <location>
        <begin position="251"/>
        <end position="294"/>
    </location>
</feature>
<dbReference type="Gene3D" id="1.10.20.10">
    <property type="entry name" value="Histone, subunit A"/>
    <property type="match status" value="1"/>
</dbReference>
<dbReference type="GO" id="GO:0005634">
    <property type="term" value="C:nucleus"/>
    <property type="evidence" value="ECO:0007669"/>
    <property type="project" value="UniProtKB-SubCell"/>
</dbReference>
<feature type="region of interest" description="Disordered" evidence="7">
    <location>
        <begin position="435"/>
        <end position="462"/>
    </location>
</feature>
<protein>
    <submittedName>
        <fullName evidence="9">Unnamed protein product</fullName>
    </submittedName>
</protein>
<comment type="similarity">
    <text evidence="6">Belongs to the NFYC/HAP5 subunit family.</text>
</comment>
<reference evidence="9" key="1">
    <citation type="submission" date="2023-04" db="EMBL/GenBank/DDBJ databases">
        <title>Phytophthora lilii NBRC 32176.</title>
        <authorList>
            <person name="Ichikawa N."/>
            <person name="Sato H."/>
            <person name="Tonouchi N."/>
        </authorList>
    </citation>
    <scope>NUCLEOTIDE SEQUENCE</scope>
    <source>
        <strain evidence="9">NBRC 32176</strain>
    </source>
</reference>
<evidence type="ECO:0000256" key="7">
    <source>
        <dbReference type="SAM" id="MobiDB-lite"/>
    </source>
</evidence>
<evidence type="ECO:0000256" key="3">
    <source>
        <dbReference type="ARBA" id="ARBA00023125"/>
    </source>
</evidence>
<keyword evidence="10" id="KW-1185">Reference proteome</keyword>
<dbReference type="GO" id="GO:0046982">
    <property type="term" value="F:protein heterodimerization activity"/>
    <property type="evidence" value="ECO:0007669"/>
    <property type="project" value="InterPro"/>
</dbReference>
<dbReference type="SUPFAM" id="SSF47113">
    <property type="entry name" value="Histone-fold"/>
    <property type="match status" value="1"/>
</dbReference>
<dbReference type="GO" id="GO:0000981">
    <property type="term" value="F:DNA-binding transcription factor activity, RNA polymerase II-specific"/>
    <property type="evidence" value="ECO:0007669"/>
    <property type="project" value="TreeGrafter"/>
</dbReference>
<evidence type="ECO:0000256" key="1">
    <source>
        <dbReference type="ARBA" id="ARBA00004123"/>
    </source>
</evidence>
<comment type="subcellular location">
    <subcellularLocation>
        <location evidence="1">Nucleus</location>
    </subcellularLocation>
</comment>
<evidence type="ECO:0000313" key="10">
    <source>
        <dbReference type="Proteomes" id="UP001165083"/>
    </source>
</evidence>
<name>A0A9W6UEQ5_9STRA</name>
<sequence>MSCSLIEAKFQVLDRTIKMLSKSNSLRTPRVASSEQLRELVETQKPTSLLPTIKPVRGVVVARLNQSHTSLDKSSRSQPNTSREEKPGLKQGHSPPRPSTGRREHYEILSTELLPGKWVDPKQQRAEQLLQDTWHRIQVRHLSCSAPIPLFCRPVNLRYQSCFADTATTAIHDALPPPKRPMTTAGLQSKKSKGYLSVRCQSASFTSPDHQPKNWFVPSAIKVKEQPRRATKPKRKICRHRPVTTIGRHAKQHLNIEAPSSSPEVEERPETTTPREVDVGDETTSKRTPPEQNADDLSFYMLELRLVHPEPLTDWRFQASFTDVSVSPSKTVILDDLTVRATFHSEAVASQEASLLRVLSRRNSSRASIAPRKSKSPKAKPRKRQQRPPPENNNEASTSSLAMDQCSPWTSSEQDDLTNDMPQSLLNHLFTLRLEESRSQPPSSSPRKGPTADHLGRSPLATIDKKKMQLQKLRANIRVPRAVRQRSDVRVVCADFKNHNDLPLARIKRIMKSDEDVRMISAEAPVLFAKACEMFILELTLRSWGYSEKNKRRTLQKEDIQTAIRNTDIFDFLVDVIN</sequence>
<keyword evidence="5" id="KW-0539">Nucleus</keyword>
<evidence type="ECO:0000256" key="4">
    <source>
        <dbReference type="ARBA" id="ARBA00023163"/>
    </source>
</evidence>
<keyword evidence="2" id="KW-0805">Transcription regulation</keyword>
<feature type="region of interest" description="Disordered" evidence="7">
    <location>
        <begin position="65"/>
        <end position="103"/>
    </location>
</feature>
<dbReference type="AlphaFoldDB" id="A0A9W6UEQ5"/>
<dbReference type="CDD" id="cd22908">
    <property type="entry name" value="HFD_NFYC-like"/>
    <property type="match status" value="1"/>
</dbReference>
<feature type="compositionally biased region" description="Polar residues" evidence="7">
    <location>
        <begin position="392"/>
        <end position="412"/>
    </location>
</feature>
<accession>A0A9W6UEQ5</accession>
<feature type="domain" description="Transcription factor CBF/NF-Y/archaeal histone" evidence="8">
    <location>
        <begin position="502"/>
        <end position="564"/>
    </location>
</feature>
<dbReference type="OrthoDB" id="125613at2759"/>
<evidence type="ECO:0000256" key="6">
    <source>
        <dbReference type="ARBA" id="ARBA00038129"/>
    </source>
</evidence>
<comment type="caution">
    <text evidence="9">The sequence shown here is derived from an EMBL/GenBank/DDBJ whole genome shotgun (WGS) entry which is preliminary data.</text>
</comment>
<keyword evidence="4" id="KW-0804">Transcription</keyword>
<organism evidence="9 10">
    <name type="scientific">Phytophthora lilii</name>
    <dbReference type="NCBI Taxonomy" id="2077276"/>
    <lineage>
        <taxon>Eukaryota</taxon>
        <taxon>Sar</taxon>
        <taxon>Stramenopiles</taxon>
        <taxon>Oomycota</taxon>
        <taxon>Peronosporomycetes</taxon>
        <taxon>Peronosporales</taxon>
        <taxon>Peronosporaceae</taxon>
        <taxon>Phytophthora</taxon>
    </lineage>
</organism>
<dbReference type="InterPro" id="IPR003958">
    <property type="entry name" value="CBFA_NFYB_domain"/>
</dbReference>
<dbReference type="PANTHER" id="PTHR10252:SF8">
    <property type="entry name" value="NUCLEAR TRANSCRIPTION FACTOR Y SUBUNIT GAMMA"/>
    <property type="match status" value="1"/>
</dbReference>